<evidence type="ECO:0008006" key="6">
    <source>
        <dbReference type="Google" id="ProtNLM"/>
    </source>
</evidence>
<keyword evidence="1" id="KW-0175">Coiled coil</keyword>
<gene>
    <name evidence="3" type="ORF">CAPTEDRAFT_223125</name>
</gene>
<dbReference type="EMBL" id="AMQN01000770">
    <property type="status" value="NOT_ANNOTATED_CDS"/>
    <property type="molecule type" value="Genomic_DNA"/>
</dbReference>
<evidence type="ECO:0000313" key="3">
    <source>
        <dbReference type="EMBL" id="ELU12873.1"/>
    </source>
</evidence>
<protein>
    <recommendedName>
        <fullName evidence="6">Kanadaptin</fullName>
    </recommendedName>
</protein>
<feature type="compositionally biased region" description="Acidic residues" evidence="2">
    <location>
        <begin position="498"/>
        <end position="518"/>
    </location>
</feature>
<name>R7V1Z8_CAPTE</name>
<evidence type="ECO:0000256" key="2">
    <source>
        <dbReference type="SAM" id="MobiDB-lite"/>
    </source>
</evidence>
<reference evidence="3 5" key="2">
    <citation type="journal article" date="2013" name="Nature">
        <title>Insights into bilaterian evolution from three spiralian genomes.</title>
        <authorList>
            <person name="Simakov O."/>
            <person name="Marletaz F."/>
            <person name="Cho S.J."/>
            <person name="Edsinger-Gonzales E."/>
            <person name="Havlak P."/>
            <person name="Hellsten U."/>
            <person name="Kuo D.H."/>
            <person name="Larsson T."/>
            <person name="Lv J."/>
            <person name="Arendt D."/>
            <person name="Savage R."/>
            <person name="Osoegawa K."/>
            <person name="de Jong P."/>
            <person name="Grimwood J."/>
            <person name="Chapman J.A."/>
            <person name="Shapiro H."/>
            <person name="Aerts A."/>
            <person name="Otillar R.P."/>
            <person name="Terry A.Y."/>
            <person name="Boore J.L."/>
            <person name="Grigoriev I.V."/>
            <person name="Lindberg D.R."/>
            <person name="Seaver E.C."/>
            <person name="Weisblat D.A."/>
            <person name="Putnam N.H."/>
            <person name="Rokhsar D.S."/>
        </authorList>
    </citation>
    <scope>NUCLEOTIDE SEQUENCE</scope>
    <source>
        <strain evidence="3 5">I ESC-2004</strain>
    </source>
</reference>
<evidence type="ECO:0000256" key="1">
    <source>
        <dbReference type="SAM" id="Coils"/>
    </source>
</evidence>
<evidence type="ECO:0000313" key="5">
    <source>
        <dbReference type="Proteomes" id="UP000014760"/>
    </source>
</evidence>
<dbReference type="FunCoup" id="R7V1Z8">
    <property type="interactions" value="1515"/>
</dbReference>
<organism evidence="3">
    <name type="scientific">Capitella teleta</name>
    <name type="common">Polychaete worm</name>
    <dbReference type="NCBI Taxonomy" id="283909"/>
    <lineage>
        <taxon>Eukaryota</taxon>
        <taxon>Metazoa</taxon>
        <taxon>Spiralia</taxon>
        <taxon>Lophotrochozoa</taxon>
        <taxon>Annelida</taxon>
        <taxon>Polychaeta</taxon>
        <taxon>Sedentaria</taxon>
        <taxon>Scolecida</taxon>
        <taxon>Capitellidae</taxon>
        <taxon>Capitella</taxon>
    </lineage>
</organism>
<feature type="compositionally biased region" description="Basic and acidic residues" evidence="2">
    <location>
        <begin position="589"/>
        <end position="618"/>
    </location>
</feature>
<feature type="compositionally biased region" description="Basic and acidic residues" evidence="2">
    <location>
        <begin position="141"/>
        <end position="160"/>
    </location>
</feature>
<dbReference type="EMBL" id="KB295623">
    <property type="protein sequence ID" value="ELU12873.1"/>
    <property type="molecule type" value="Genomic_DNA"/>
</dbReference>
<dbReference type="HOGENOM" id="CLU_015909_2_1_1"/>
<dbReference type="EnsemblMetazoa" id="CapteT223125">
    <property type="protein sequence ID" value="CapteP223125"/>
    <property type="gene ID" value="CapteG223125"/>
</dbReference>
<feature type="compositionally biased region" description="Polar residues" evidence="2">
    <location>
        <begin position="127"/>
        <end position="140"/>
    </location>
</feature>
<accession>R7V1Z8</accession>
<dbReference type="CDD" id="cd19856">
    <property type="entry name" value="DSRM_Kanadaptin"/>
    <property type="match status" value="1"/>
</dbReference>
<reference evidence="4" key="3">
    <citation type="submission" date="2015-06" db="UniProtKB">
        <authorList>
            <consortium name="EnsemblMetazoa"/>
        </authorList>
    </citation>
    <scope>IDENTIFICATION</scope>
</reference>
<dbReference type="OMA" id="QWEKDDF"/>
<dbReference type="OrthoDB" id="433755at2759"/>
<feature type="compositionally biased region" description="Basic and acidic residues" evidence="2">
    <location>
        <begin position="519"/>
        <end position="544"/>
    </location>
</feature>
<dbReference type="STRING" id="283909.R7V1Z8"/>
<evidence type="ECO:0000313" key="4">
    <source>
        <dbReference type="EnsemblMetazoa" id="CapteP223125"/>
    </source>
</evidence>
<feature type="compositionally biased region" description="Polar residues" evidence="2">
    <location>
        <begin position="34"/>
        <end position="52"/>
    </location>
</feature>
<dbReference type="AlphaFoldDB" id="R7V1Z8"/>
<sequence length="648" mass="71795">MAEANIEKSSVDDVKSPIFASDSQDDAMSGADNELTTQSHQTAKMNSGSLANGASEADTPHDAVAAENTIPNTDTVDLIASETQNGSVNETELVTKNEVFEVPAPVQFKMPSMGPRKPSASVKAALSDTSDPGKSSNSDESIAKDSKPASDSSNKSDDTQKSIPEAKQLSTAEKSKQNALVVPYKEPDWGGICEKKYSFEIVKSAEDAPPDMELNPFTIGEAKNEKLYLDDPKKALKGFFEREGYDLPEYEFVDSSCGKHTCRVELPVDLLSSATGEPLYGEASMQGKKKDVVIACALDACRILDKHDLLRRSKHESRAKKKKNWKQEDYYDSDDDEFLDRTGDIERKRKMRMKMFGHKKEQAATYESLVPQLEEVEKEIAELELKLEKAKSETETLEAQGMDALDAYMTAIKAGNMDTKTRMSIKRSLVDLRREQQRLSAMVKVARPVHLPSLQKLPAQPEKLKSSSMPMFGKMKGHGKTAGRLVVPQEEGVGKVGEEEEMKVEEDSEEEEKEEEIAEEGKKGGEEEAKESEKVVVEDEKINTESEMDESPAKKEAESPVAESDLNSETVKSVSQKVKKKRKISAPKMVKDEDTANSEEPEKKARKKAEELLTSKEYCDDDPDYATWVPPQGQTGDGKTHLNDKYGY</sequence>
<feature type="compositionally biased region" description="Basic and acidic residues" evidence="2">
    <location>
        <begin position="1"/>
        <end position="15"/>
    </location>
</feature>
<feature type="region of interest" description="Disordered" evidence="2">
    <location>
        <begin position="106"/>
        <end position="177"/>
    </location>
</feature>
<feature type="region of interest" description="Disordered" evidence="2">
    <location>
        <begin position="477"/>
        <end position="648"/>
    </location>
</feature>
<feature type="compositionally biased region" description="Basic and acidic residues" evidence="2">
    <location>
        <begin position="638"/>
        <end position="648"/>
    </location>
</feature>
<proteinExistence type="predicted"/>
<dbReference type="Proteomes" id="UP000014760">
    <property type="component" value="Unassembled WGS sequence"/>
</dbReference>
<feature type="coiled-coil region" evidence="1">
    <location>
        <begin position="366"/>
        <end position="400"/>
    </location>
</feature>
<reference evidence="5" key="1">
    <citation type="submission" date="2012-12" db="EMBL/GenBank/DDBJ databases">
        <authorList>
            <person name="Hellsten U."/>
            <person name="Grimwood J."/>
            <person name="Chapman J.A."/>
            <person name="Shapiro H."/>
            <person name="Aerts A."/>
            <person name="Otillar R.P."/>
            <person name="Terry A.Y."/>
            <person name="Boore J.L."/>
            <person name="Simakov O."/>
            <person name="Marletaz F."/>
            <person name="Cho S.-J."/>
            <person name="Edsinger-Gonzales E."/>
            <person name="Havlak P."/>
            <person name="Kuo D.-H."/>
            <person name="Larsson T."/>
            <person name="Lv J."/>
            <person name="Arendt D."/>
            <person name="Savage R."/>
            <person name="Osoegawa K."/>
            <person name="de Jong P."/>
            <person name="Lindberg D.R."/>
            <person name="Seaver E.C."/>
            <person name="Weisblat D.A."/>
            <person name="Putnam N.H."/>
            <person name="Grigoriev I.V."/>
            <person name="Rokhsar D.S."/>
        </authorList>
    </citation>
    <scope>NUCLEOTIDE SEQUENCE</scope>
    <source>
        <strain evidence="5">I ESC-2004</strain>
    </source>
</reference>
<feature type="region of interest" description="Disordered" evidence="2">
    <location>
        <begin position="1"/>
        <end position="68"/>
    </location>
</feature>
<dbReference type="EMBL" id="AMQN01000769">
    <property type="status" value="NOT_ANNOTATED_CDS"/>
    <property type="molecule type" value="Genomic_DNA"/>
</dbReference>
<keyword evidence="5" id="KW-1185">Reference proteome</keyword>